<evidence type="ECO:0000256" key="1">
    <source>
        <dbReference type="ARBA" id="ARBA00005709"/>
    </source>
</evidence>
<accession>A0A4S3PRM8</accession>
<feature type="domain" description="Flagellin C-terminal" evidence="7">
    <location>
        <begin position="460"/>
        <end position="545"/>
    </location>
</feature>
<keyword evidence="5" id="KW-0175">Coiled coil</keyword>
<dbReference type="InterPro" id="IPR001029">
    <property type="entry name" value="Flagellin_N"/>
</dbReference>
<dbReference type="RefSeq" id="WP_136379788.1">
    <property type="nucleotide sequence ID" value="NZ_SLUB01000018.1"/>
</dbReference>
<dbReference type="PANTHER" id="PTHR42792:SF2">
    <property type="entry name" value="FLAGELLIN"/>
    <property type="match status" value="1"/>
</dbReference>
<dbReference type="Gene3D" id="3.30.70.2120">
    <property type="match status" value="1"/>
</dbReference>
<dbReference type="InterPro" id="IPR042187">
    <property type="entry name" value="Flagellin_C_sub2"/>
</dbReference>
<keyword evidence="8" id="KW-0969">Cilium</keyword>
<reference evidence="8 9" key="1">
    <citation type="journal article" date="2019" name="Indoor Air">
        <title>Impacts of indoor surface finishes on bacterial viability.</title>
        <authorList>
            <person name="Hu J."/>
            <person name="Maamar S.B."/>
            <person name="Glawe A.J."/>
            <person name="Gottel N."/>
            <person name="Gilbert J.A."/>
            <person name="Hartmann E.M."/>
        </authorList>
    </citation>
    <scope>NUCLEOTIDE SEQUENCE [LARGE SCALE GENOMIC DNA]</scope>
    <source>
        <strain evidence="8 9">AF060A6</strain>
    </source>
</reference>
<dbReference type="Pfam" id="PF00669">
    <property type="entry name" value="Flagellin_N"/>
    <property type="match status" value="1"/>
</dbReference>
<evidence type="ECO:0000256" key="4">
    <source>
        <dbReference type="RuleBase" id="RU362073"/>
    </source>
</evidence>
<dbReference type="Proteomes" id="UP000306477">
    <property type="component" value="Unassembled WGS sequence"/>
</dbReference>
<feature type="coiled-coil region" evidence="5">
    <location>
        <begin position="100"/>
        <end position="127"/>
    </location>
</feature>
<dbReference type="Pfam" id="PF00700">
    <property type="entry name" value="Flagellin_C"/>
    <property type="match status" value="1"/>
</dbReference>
<keyword evidence="8" id="KW-0282">Flagellum</keyword>
<keyword evidence="8" id="KW-0966">Cell projection</keyword>
<proteinExistence type="inferred from homology"/>
<feature type="domain" description="Flagellin N-terminal" evidence="6">
    <location>
        <begin position="3"/>
        <end position="138"/>
    </location>
</feature>
<protein>
    <recommendedName>
        <fullName evidence="2 4">Flagellin</fullName>
    </recommendedName>
</protein>
<dbReference type="EMBL" id="SLUB01000018">
    <property type="protein sequence ID" value="THE12347.1"/>
    <property type="molecule type" value="Genomic_DNA"/>
</dbReference>
<name>A0A4S3PRM8_9BACI</name>
<dbReference type="InterPro" id="IPR001492">
    <property type="entry name" value="Flagellin"/>
</dbReference>
<keyword evidence="9" id="KW-1185">Reference proteome</keyword>
<gene>
    <name evidence="8" type="ORF">E1I69_11640</name>
</gene>
<dbReference type="PRINTS" id="PR00207">
    <property type="entry name" value="FLAGELLIN"/>
</dbReference>
<organism evidence="8 9">
    <name type="scientific">Bacillus timonensis</name>
    <dbReference type="NCBI Taxonomy" id="1033734"/>
    <lineage>
        <taxon>Bacteria</taxon>
        <taxon>Bacillati</taxon>
        <taxon>Bacillota</taxon>
        <taxon>Bacilli</taxon>
        <taxon>Bacillales</taxon>
        <taxon>Bacillaceae</taxon>
        <taxon>Bacillus</taxon>
    </lineage>
</organism>
<keyword evidence="3 4" id="KW-0975">Bacterial flagellum</keyword>
<evidence type="ECO:0000256" key="2">
    <source>
        <dbReference type="ARBA" id="ARBA00020110"/>
    </source>
</evidence>
<evidence type="ECO:0000259" key="7">
    <source>
        <dbReference type="Pfam" id="PF00700"/>
    </source>
</evidence>
<comment type="subcellular location">
    <subcellularLocation>
        <location evidence="4">Secreted</location>
    </subcellularLocation>
    <subcellularLocation>
        <location evidence="4">Bacterial flagellum</location>
    </subcellularLocation>
</comment>
<evidence type="ECO:0000313" key="8">
    <source>
        <dbReference type="EMBL" id="THE12347.1"/>
    </source>
</evidence>
<dbReference type="SUPFAM" id="SSF64518">
    <property type="entry name" value="Phase 1 flagellin"/>
    <property type="match status" value="2"/>
</dbReference>
<sequence>MRINHNIAALNTYRQLGAANAGQSKSMEKLASGLRINRAGDDAAGLAISEKMRGQIRGLDMAAKNAQDGVSLIQTAEGALNETHSILQRMRELAVQSSNSTNTDEDRKALQNEVKQLKDEIDRIGNNTEFNTKKLINGDLSGSQVGGVGSKIGEATAAKLDSGTINPTTWNGNGTSNYQVVVDGQAFDLTGVDMTSTFNFFTDLEDKLNTAITNYNNTNPNNQITKPEFDIEVTSDTAMNFVITSGTTGSSSEITIKPMNDDGTTLDAGELPEIFTVDSTTKSTYTAGSDGLLTDDTAIDALTSSDKLSLSINGYNIDVDLTNIVGATSATVGAGAGAYADGEEMTNIATDLQSDIQAALNNYKDLTGTDFGNVTVSVEDGALKIESDKADTVNIQVNKNTASDALGLSDTATATEGGLNFHIGSNKDQQMNLQIGDMRASALNIADVDISTADGANNAIEKLDSAIKSVSDERAKLGAVQNRLEHTINNLSTSSENLTAAESRVRDVDMAKEMMEQTKNSILSQAAQAMLAQANQQPQGVLQLLR</sequence>
<evidence type="ECO:0000256" key="5">
    <source>
        <dbReference type="SAM" id="Coils"/>
    </source>
</evidence>
<evidence type="ECO:0000259" key="6">
    <source>
        <dbReference type="Pfam" id="PF00669"/>
    </source>
</evidence>
<comment type="similarity">
    <text evidence="1 4">Belongs to the bacterial flagellin family.</text>
</comment>
<dbReference type="GO" id="GO:0005576">
    <property type="term" value="C:extracellular region"/>
    <property type="evidence" value="ECO:0007669"/>
    <property type="project" value="UniProtKB-SubCell"/>
</dbReference>
<dbReference type="InterPro" id="IPR046358">
    <property type="entry name" value="Flagellin_C"/>
</dbReference>
<evidence type="ECO:0000313" key="9">
    <source>
        <dbReference type="Proteomes" id="UP000306477"/>
    </source>
</evidence>
<comment type="caution">
    <text evidence="8">The sequence shown here is derived from an EMBL/GenBank/DDBJ whole genome shotgun (WGS) entry which is preliminary data.</text>
</comment>
<dbReference type="GO" id="GO:0009288">
    <property type="term" value="C:bacterial-type flagellum"/>
    <property type="evidence" value="ECO:0007669"/>
    <property type="project" value="UniProtKB-SubCell"/>
</dbReference>
<keyword evidence="4" id="KW-0964">Secreted</keyword>
<dbReference type="GO" id="GO:0005198">
    <property type="term" value="F:structural molecule activity"/>
    <property type="evidence" value="ECO:0007669"/>
    <property type="project" value="UniProtKB-UniRule"/>
</dbReference>
<dbReference type="OrthoDB" id="9796789at2"/>
<comment type="function">
    <text evidence="4">Flagellin is the subunit protein which polymerizes to form the filaments of bacterial flagella.</text>
</comment>
<dbReference type="AlphaFoldDB" id="A0A4S3PRM8"/>
<evidence type="ECO:0000256" key="3">
    <source>
        <dbReference type="ARBA" id="ARBA00023143"/>
    </source>
</evidence>
<dbReference type="Gene3D" id="1.20.1330.10">
    <property type="entry name" value="f41 fragment of flagellin, N-terminal domain"/>
    <property type="match status" value="2"/>
</dbReference>
<dbReference type="PANTHER" id="PTHR42792">
    <property type="entry name" value="FLAGELLIN"/>
    <property type="match status" value="1"/>
</dbReference>
<dbReference type="STRING" id="1033734.GCA_000285535_02254"/>
<dbReference type="Gene3D" id="6.10.10.10">
    <property type="entry name" value="Flagellar export chaperone, C-terminal domain"/>
    <property type="match status" value="1"/>
</dbReference>